<dbReference type="SUPFAM" id="SSF56235">
    <property type="entry name" value="N-terminal nucleophile aminohydrolases (Ntn hydrolases)"/>
    <property type="match status" value="1"/>
</dbReference>
<evidence type="ECO:0000313" key="5">
    <source>
        <dbReference type="Proteomes" id="UP000295247"/>
    </source>
</evidence>
<dbReference type="Gene3D" id="3.60.60.10">
    <property type="entry name" value="Penicillin V Acylase, Chain A"/>
    <property type="match status" value="1"/>
</dbReference>
<sequence length="362" mass="38728">MSKRITTVAAACLAAGIGLPQGGEACTRTLYVGDDETVITGRNMDWMQSMETALWVFPRGMARDGRAGPDSPSWVSKYGSLVASSYDLATSDGMNEKGLVANLLYLAESDYGEDAALPPLSIALWAQYALDNYATVAEAVQGLTEQPLRVVAKDLPNGKPAALHLSLSDPSGDSAIFEYLDGELVVHHGPEYRVMTNSPPYAEQLAIDTYWQGVGGMAFLPGTVRAADRYARASFLLDAVPKSLDDDYLDAVPNRTYANQAVAQVLSVQRAVSVPLGISVEHQPNLASTLWSVAADQKNRVYYFSSATTPNTFWVALDDLDFSPGAEVKTLPVDGGYVYAGNAAAHFTAAEPFTFMDASGSD</sequence>
<comment type="similarity">
    <text evidence="1">Belongs to the peptidase C59 family.</text>
</comment>
<dbReference type="InterPro" id="IPR052193">
    <property type="entry name" value="Peptidase_C59"/>
</dbReference>
<protein>
    <submittedName>
        <fullName evidence="4">Choloylglycine hydrolase</fullName>
    </submittedName>
</protein>
<dbReference type="CDD" id="cd01902">
    <property type="entry name" value="Ntn_CGH"/>
    <property type="match status" value="1"/>
</dbReference>
<dbReference type="PANTHER" id="PTHR35527">
    <property type="entry name" value="CHOLOYLGLYCINE HYDROLASE"/>
    <property type="match status" value="1"/>
</dbReference>
<dbReference type="InterPro" id="IPR029055">
    <property type="entry name" value="Ntn_hydrolases_N"/>
</dbReference>
<keyword evidence="2 4" id="KW-0378">Hydrolase</keyword>
<feature type="domain" description="Choloylglycine hydrolase/NAAA C-terminal" evidence="3">
    <location>
        <begin position="26"/>
        <end position="321"/>
    </location>
</feature>
<dbReference type="InterPro" id="IPR029132">
    <property type="entry name" value="CBAH/NAAA_C"/>
</dbReference>
<reference evidence="4 5" key="1">
    <citation type="submission" date="2019-03" db="EMBL/GenBank/DDBJ databases">
        <title>Genomic Encyclopedia of Type Strains, Phase IV (KMG-IV): sequencing the most valuable type-strain genomes for metagenomic binning, comparative biology and taxonomic classification.</title>
        <authorList>
            <person name="Goeker M."/>
        </authorList>
    </citation>
    <scope>NUCLEOTIDE SEQUENCE [LARGE SCALE GENOMIC DNA]</scope>
    <source>
        <strain evidence="4 5">DSM 203</strain>
    </source>
</reference>
<dbReference type="AlphaFoldDB" id="A0A4R4AMF3"/>
<evidence type="ECO:0000256" key="1">
    <source>
        <dbReference type="ARBA" id="ARBA00006625"/>
    </source>
</evidence>
<accession>A0A4R4AMF3</accession>
<dbReference type="EMBL" id="SMDC01000001">
    <property type="protein sequence ID" value="TCW40089.1"/>
    <property type="molecule type" value="Genomic_DNA"/>
</dbReference>
<gene>
    <name evidence="4" type="ORF">EDC29_101506</name>
</gene>
<dbReference type="RefSeq" id="WP_123141216.1">
    <property type="nucleotide sequence ID" value="NZ_NRRH01000049.1"/>
</dbReference>
<dbReference type="GO" id="GO:0016787">
    <property type="term" value="F:hydrolase activity"/>
    <property type="evidence" value="ECO:0007669"/>
    <property type="project" value="UniProtKB-KW"/>
</dbReference>
<comment type="caution">
    <text evidence="4">The sequence shown here is derived from an EMBL/GenBank/DDBJ whole genome shotgun (WGS) entry which is preliminary data.</text>
</comment>
<dbReference type="Pfam" id="PF02275">
    <property type="entry name" value="CBAH"/>
    <property type="match status" value="1"/>
</dbReference>
<evidence type="ECO:0000313" key="4">
    <source>
        <dbReference type="EMBL" id="TCW40089.1"/>
    </source>
</evidence>
<proteinExistence type="inferred from homology"/>
<dbReference type="Proteomes" id="UP000295247">
    <property type="component" value="Unassembled WGS sequence"/>
</dbReference>
<dbReference type="PANTHER" id="PTHR35527:SF2">
    <property type="entry name" value="HYDROLASE"/>
    <property type="match status" value="1"/>
</dbReference>
<evidence type="ECO:0000256" key="2">
    <source>
        <dbReference type="ARBA" id="ARBA00022801"/>
    </source>
</evidence>
<name>A0A4R4AMF3_MARGR</name>
<organism evidence="4 5">
    <name type="scientific">Marichromatium gracile</name>
    <name type="common">Chromatium gracile</name>
    <dbReference type="NCBI Taxonomy" id="1048"/>
    <lineage>
        <taxon>Bacteria</taxon>
        <taxon>Pseudomonadati</taxon>
        <taxon>Pseudomonadota</taxon>
        <taxon>Gammaproteobacteria</taxon>
        <taxon>Chromatiales</taxon>
        <taxon>Chromatiaceae</taxon>
        <taxon>Marichromatium</taxon>
    </lineage>
</organism>
<evidence type="ECO:0000259" key="3">
    <source>
        <dbReference type="Pfam" id="PF02275"/>
    </source>
</evidence>